<feature type="domain" description="Enoyl reductase (ER)" evidence="2">
    <location>
        <begin position="48"/>
        <end position="358"/>
    </location>
</feature>
<reference evidence="3 4" key="1">
    <citation type="submission" date="2018-11" db="EMBL/GenBank/DDBJ databases">
        <title>Genome assembly of Steccherinum ochraceum LE-BIN_3174, the white-rot fungus of the Steccherinaceae family (The Residual Polyporoid clade, Polyporales, Basidiomycota).</title>
        <authorList>
            <person name="Fedorova T.V."/>
            <person name="Glazunova O.A."/>
            <person name="Landesman E.O."/>
            <person name="Moiseenko K.V."/>
            <person name="Psurtseva N.V."/>
            <person name="Savinova O.S."/>
            <person name="Shakhova N.V."/>
            <person name="Tyazhelova T.V."/>
            <person name="Vasina D.V."/>
        </authorList>
    </citation>
    <scope>NUCLEOTIDE SEQUENCE [LARGE SCALE GENOMIC DNA]</scope>
    <source>
        <strain evidence="3 4">LE-BIN_3174</strain>
    </source>
</reference>
<dbReference type="AlphaFoldDB" id="A0A4R0RNL1"/>
<sequence>MAPVKNGRVVYKEVPSGYPEPGKTLVYDESQTIDLDNVSLHGGILTKTLSLSLDPFLRGKMRDSKIKSYSPAFVLGEPIYNDGVSIVLRSENKSVQAGDHVISNISAQLLICSFSSPWVQRIRATDFQEYSVISSESKWTVVENEHNLSWGAFLGVLGMPGHTAYSGWREFAFPEKGDVVFVSAGAGTVGSLVIQIAKSEGLKVVASAGSDDKVDFIRSLGADVAFNYKKQKTSDVLAKEGPINIYWDNVGGETLDAALAATAGRARIICCGHISDYNADKPSSITNLGLAVSRELRISGFLIASIWPKYEKKFYDELPKAVASGNIKHVVHETKGLEKTGQAFKDMLTGVTSGKNIVVVAEK</sequence>
<evidence type="ECO:0000259" key="2">
    <source>
        <dbReference type="SMART" id="SM00829"/>
    </source>
</evidence>
<dbReference type="InterPro" id="IPR036291">
    <property type="entry name" value="NAD(P)-bd_dom_sf"/>
</dbReference>
<organism evidence="3 4">
    <name type="scientific">Steccherinum ochraceum</name>
    <dbReference type="NCBI Taxonomy" id="92696"/>
    <lineage>
        <taxon>Eukaryota</taxon>
        <taxon>Fungi</taxon>
        <taxon>Dikarya</taxon>
        <taxon>Basidiomycota</taxon>
        <taxon>Agaricomycotina</taxon>
        <taxon>Agaricomycetes</taxon>
        <taxon>Polyporales</taxon>
        <taxon>Steccherinaceae</taxon>
        <taxon>Steccherinum</taxon>
    </lineage>
</organism>
<dbReference type="SUPFAM" id="SSF50129">
    <property type="entry name" value="GroES-like"/>
    <property type="match status" value="1"/>
</dbReference>
<name>A0A4R0RNL1_9APHY</name>
<dbReference type="PANTHER" id="PTHR43205:SF7">
    <property type="entry name" value="PROSTAGLANDIN REDUCTASE 1"/>
    <property type="match status" value="1"/>
</dbReference>
<evidence type="ECO:0000313" key="3">
    <source>
        <dbReference type="EMBL" id="TCD69256.1"/>
    </source>
</evidence>
<evidence type="ECO:0000313" key="4">
    <source>
        <dbReference type="Proteomes" id="UP000292702"/>
    </source>
</evidence>
<keyword evidence="4" id="KW-1185">Reference proteome</keyword>
<comment type="caution">
    <text evidence="3">The sequence shown here is derived from an EMBL/GenBank/DDBJ whole genome shotgun (WGS) entry which is preliminary data.</text>
</comment>
<gene>
    <name evidence="3" type="ORF">EIP91_008359</name>
</gene>
<protein>
    <recommendedName>
        <fullName evidence="2">Enoyl reductase (ER) domain-containing protein</fullName>
    </recommendedName>
</protein>
<dbReference type="Pfam" id="PF00107">
    <property type="entry name" value="ADH_zinc_N"/>
    <property type="match status" value="1"/>
</dbReference>
<dbReference type="SUPFAM" id="SSF51735">
    <property type="entry name" value="NAD(P)-binding Rossmann-fold domains"/>
    <property type="match status" value="1"/>
</dbReference>
<dbReference type="InterPro" id="IPR041694">
    <property type="entry name" value="ADH_N_2"/>
</dbReference>
<dbReference type="GO" id="GO:0016628">
    <property type="term" value="F:oxidoreductase activity, acting on the CH-CH group of donors, NAD or NADP as acceptor"/>
    <property type="evidence" value="ECO:0007669"/>
    <property type="project" value="InterPro"/>
</dbReference>
<dbReference type="Gene3D" id="3.90.180.10">
    <property type="entry name" value="Medium-chain alcohol dehydrogenases, catalytic domain"/>
    <property type="match status" value="1"/>
</dbReference>
<dbReference type="Proteomes" id="UP000292702">
    <property type="component" value="Unassembled WGS sequence"/>
</dbReference>
<dbReference type="PANTHER" id="PTHR43205">
    <property type="entry name" value="PROSTAGLANDIN REDUCTASE"/>
    <property type="match status" value="1"/>
</dbReference>
<dbReference type="InterPro" id="IPR045010">
    <property type="entry name" value="MDR_fam"/>
</dbReference>
<dbReference type="InterPro" id="IPR020843">
    <property type="entry name" value="ER"/>
</dbReference>
<accession>A0A4R0RNL1</accession>
<proteinExistence type="predicted"/>
<dbReference type="SMART" id="SM00829">
    <property type="entry name" value="PKS_ER"/>
    <property type="match status" value="1"/>
</dbReference>
<dbReference type="OrthoDB" id="809632at2759"/>
<dbReference type="InterPro" id="IPR011032">
    <property type="entry name" value="GroES-like_sf"/>
</dbReference>
<dbReference type="CDD" id="cd05288">
    <property type="entry name" value="PGDH"/>
    <property type="match status" value="1"/>
</dbReference>
<dbReference type="FunFam" id="3.40.50.720:FF:000121">
    <property type="entry name" value="Prostaglandin reductase 2"/>
    <property type="match status" value="1"/>
</dbReference>
<keyword evidence="1" id="KW-0560">Oxidoreductase</keyword>
<dbReference type="Pfam" id="PF16884">
    <property type="entry name" value="ADH_N_2"/>
    <property type="match status" value="1"/>
</dbReference>
<dbReference type="InterPro" id="IPR013149">
    <property type="entry name" value="ADH-like_C"/>
</dbReference>
<dbReference type="EMBL" id="RWJN01000046">
    <property type="protein sequence ID" value="TCD69256.1"/>
    <property type="molecule type" value="Genomic_DNA"/>
</dbReference>
<evidence type="ECO:0000256" key="1">
    <source>
        <dbReference type="ARBA" id="ARBA00023002"/>
    </source>
</evidence>
<dbReference type="Gene3D" id="3.40.50.720">
    <property type="entry name" value="NAD(P)-binding Rossmann-like Domain"/>
    <property type="match status" value="1"/>
</dbReference>